<dbReference type="PROSITE" id="PS51257">
    <property type="entry name" value="PROKAR_LIPOPROTEIN"/>
    <property type="match status" value="1"/>
</dbReference>
<organism evidence="5 6">
    <name type="scientific">Demequina litoralis</name>
    <dbReference type="NCBI Taxonomy" id="3051660"/>
    <lineage>
        <taxon>Bacteria</taxon>
        <taxon>Bacillati</taxon>
        <taxon>Actinomycetota</taxon>
        <taxon>Actinomycetes</taxon>
        <taxon>Micrococcales</taxon>
        <taxon>Demequinaceae</taxon>
        <taxon>Demequina</taxon>
    </lineage>
</organism>
<accession>A0ABT8GB05</accession>
<evidence type="ECO:0000256" key="2">
    <source>
        <dbReference type="ARBA" id="ARBA00007639"/>
    </source>
</evidence>
<evidence type="ECO:0000313" key="5">
    <source>
        <dbReference type="EMBL" id="MDN4476313.1"/>
    </source>
</evidence>
<name>A0ABT8GB05_9MICO</name>
<evidence type="ECO:0008006" key="7">
    <source>
        <dbReference type="Google" id="ProtNLM"/>
    </source>
</evidence>
<evidence type="ECO:0000256" key="4">
    <source>
        <dbReference type="SAM" id="SignalP"/>
    </source>
</evidence>
<dbReference type="PANTHER" id="PTHR46847">
    <property type="entry name" value="D-ALLOSE-BINDING PERIPLASMIC PROTEIN-RELATED"/>
    <property type="match status" value="1"/>
</dbReference>
<dbReference type="PANTHER" id="PTHR46847:SF1">
    <property type="entry name" value="D-ALLOSE-BINDING PERIPLASMIC PROTEIN-RELATED"/>
    <property type="match status" value="1"/>
</dbReference>
<dbReference type="SUPFAM" id="SSF53822">
    <property type="entry name" value="Periplasmic binding protein-like I"/>
    <property type="match status" value="1"/>
</dbReference>
<feature type="chain" id="PRO_5045094422" description="Monosaccharide ABC transporter substrate-binding protein, CUT2 family" evidence="4">
    <location>
        <begin position="32"/>
        <end position="394"/>
    </location>
</feature>
<evidence type="ECO:0000256" key="1">
    <source>
        <dbReference type="ARBA" id="ARBA00004196"/>
    </source>
</evidence>
<reference evidence="5" key="1">
    <citation type="submission" date="2023-06" db="EMBL/GenBank/DDBJ databases">
        <title>Sysu t00192.</title>
        <authorList>
            <person name="Gao L."/>
            <person name="Fang B.-Z."/>
            <person name="Li W.-J."/>
        </authorList>
    </citation>
    <scope>NUCLEOTIDE SEQUENCE</scope>
    <source>
        <strain evidence="5">SYSU T00192</strain>
    </source>
</reference>
<dbReference type="Proteomes" id="UP001172728">
    <property type="component" value="Unassembled WGS sequence"/>
</dbReference>
<comment type="subcellular location">
    <subcellularLocation>
        <location evidence="1">Cell envelope</location>
    </subcellularLocation>
</comment>
<keyword evidence="3 4" id="KW-0732">Signal</keyword>
<evidence type="ECO:0000313" key="6">
    <source>
        <dbReference type="Proteomes" id="UP001172728"/>
    </source>
</evidence>
<evidence type="ECO:0000256" key="3">
    <source>
        <dbReference type="ARBA" id="ARBA00022729"/>
    </source>
</evidence>
<comment type="similarity">
    <text evidence="2">Belongs to the bacterial solute-binding protein 2 family.</text>
</comment>
<proteinExistence type="inferred from homology"/>
<comment type="caution">
    <text evidence="5">The sequence shown here is derived from an EMBL/GenBank/DDBJ whole genome shotgun (WGS) entry which is preliminary data.</text>
</comment>
<dbReference type="EMBL" id="JAUHPW010000008">
    <property type="protein sequence ID" value="MDN4476313.1"/>
    <property type="molecule type" value="Genomic_DNA"/>
</dbReference>
<dbReference type="RefSeq" id="WP_301134446.1">
    <property type="nucleotide sequence ID" value="NZ_JAUHPW010000008.1"/>
</dbReference>
<keyword evidence="6" id="KW-1185">Reference proteome</keyword>
<dbReference type="InterPro" id="IPR028082">
    <property type="entry name" value="Peripla_BP_I"/>
</dbReference>
<gene>
    <name evidence="5" type="ORF">QQX09_10645</name>
</gene>
<protein>
    <recommendedName>
        <fullName evidence="7">Monosaccharide ABC transporter substrate-binding protein, CUT2 family</fullName>
    </recommendedName>
</protein>
<feature type="signal peptide" evidence="4">
    <location>
        <begin position="1"/>
        <end position="31"/>
    </location>
</feature>
<dbReference type="Gene3D" id="3.40.50.2300">
    <property type="match status" value="2"/>
</dbReference>
<sequence>MKSPVTTTRGLRRAGIASVFALASLTLAACASDTDAGAEAPSETAEATTSAESTASAESSLADVMKAQDAYEIPSEPIDASSLAGTTVYYIPVTAQAPQFAAMGVEVTAALGTVGIDVQVCDGQGNPSAIAKCFTQAVNADADAILADAIAYGFAMNSVEEARSAGVPVIIGNQVADPSITLDDTLGWIEGPSSGMTADMLTWAAEDSGGEAHILINMSTDGTTPKAYVDTATEALAESCPACVVTINGVTTASFDLVASSTSAALLKDPSIDYVFPQFEQFLQVTAGGVQSAGRDDVTLMTGSAQIGALQELETGGQLRAVQGVASFYQAWVYSDAAMRMALGMELPEYTIPYRIFTADTMDDVQVTEEAQASGEWYGPTTFKDDFKALWGAQ</sequence>